<feature type="compositionally biased region" description="Basic and acidic residues" evidence="1">
    <location>
        <begin position="13"/>
        <end position="31"/>
    </location>
</feature>
<comment type="caution">
    <text evidence="2">The sequence shown here is derived from an EMBL/GenBank/DDBJ whole genome shotgun (WGS) entry which is preliminary data.</text>
</comment>
<evidence type="ECO:0000313" key="3">
    <source>
        <dbReference type="Proteomes" id="UP001500689"/>
    </source>
</evidence>
<dbReference type="EMBL" id="BAAAZN010000003">
    <property type="protein sequence ID" value="GAA3533858.1"/>
    <property type="molecule type" value="Genomic_DNA"/>
</dbReference>
<dbReference type="Proteomes" id="UP001500689">
    <property type="component" value="Unassembled WGS sequence"/>
</dbReference>
<sequence length="70" mass="7957">MQHAAERQPVGPEPDRQQHHGNECDHRYREYHSGYSPAPRCDALRELNHGVEVKARLALCGTAPEFPELP</sequence>
<keyword evidence="3" id="KW-1185">Reference proteome</keyword>
<feature type="region of interest" description="Disordered" evidence="1">
    <location>
        <begin position="1"/>
        <end position="31"/>
    </location>
</feature>
<gene>
    <name evidence="2" type="ORF">GCM10022222_16530</name>
</gene>
<protein>
    <submittedName>
        <fullName evidence="2">Uncharacterized protein</fullName>
    </submittedName>
</protein>
<reference evidence="3" key="1">
    <citation type="journal article" date="2019" name="Int. J. Syst. Evol. Microbiol.">
        <title>The Global Catalogue of Microorganisms (GCM) 10K type strain sequencing project: providing services to taxonomists for standard genome sequencing and annotation.</title>
        <authorList>
            <consortium name="The Broad Institute Genomics Platform"/>
            <consortium name="The Broad Institute Genome Sequencing Center for Infectious Disease"/>
            <person name="Wu L."/>
            <person name="Ma J."/>
        </authorList>
    </citation>
    <scope>NUCLEOTIDE SEQUENCE [LARGE SCALE GENOMIC DNA]</scope>
    <source>
        <strain evidence="3">JCM 16898</strain>
    </source>
</reference>
<proteinExistence type="predicted"/>
<organism evidence="2 3">
    <name type="scientific">Amycolatopsis ultiminotia</name>
    <dbReference type="NCBI Taxonomy" id="543629"/>
    <lineage>
        <taxon>Bacteria</taxon>
        <taxon>Bacillati</taxon>
        <taxon>Actinomycetota</taxon>
        <taxon>Actinomycetes</taxon>
        <taxon>Pseudonocardiales</taxon>
        <taxon>Pseudonocardiaceae</taxon>
        <taxon>Amycolatopsis</taxon>
    </lineage>
</organism>
<evidence type="ECO:0000256" key="1">
    <source>
        <dbReference type="SAM" id="MobiDB-lite"/>
    </source>
</evidence>
<evidence type="ECO:0000313" key="2">
    <source>
        <dbReference type="EMBL" id="GAA3533858.1"/>
    </source>
</evidence>
<accession>A0ABP6VHF6</accession>
<name>A0ABP6VHF6_9PSEU</name>